<dbReference type="Gene3D" id="6.10.140.1250">
    <property type="match status" value="1"/>
</dbReference>
<evidence type="ECO:0000313" key="4">
    <source>
        <dbReference type="Proteomes" id="UP001295444"/>
    </source>
</evidence>
<sequence length="140" mass="15274">MDTDAFKDQEEGRAIADENEEVMQALLIHEKKSAAAALGGGSAPSTNAGAGSDSDSDTSESDQDSPASRHPVIPSSRMYEEDDDDDEFEEVTSDLTVTVGGRPFLYSEVSQRPELVAQMTPLEKEAYIEMGKKMFEDLYD</sequence>
<dbReference type="EMBL" id="OW240912">
    <property type="protein sequence ID" value="CAH2218750.1"/>
    <property type="molecule type" value="Genomic_DNA"/>
</dbReference>
<dbReference type="AlphaFoldDB" id="A0AAD1QWF8"/>
<feature type="domain" description="Transcription factor TFIIE alpha subunit C-terminal" evidence="2">
    <location>
        <begin position="54"/>
        <end position="140"/>
    </location>
</feature>
<name>A0AAD1QWF8_PELCU</name>
<dbReference type="Proteomes" id="UP001295444">
    <property type="component" value="Chromosome 01"/>
</dbReference>
<dbReference type="Pfam" id="PF11521">
    <property type="entry name" value="TFIIE-A_C"/>
    <property type="match status" value="1"/>
</dbReference>
<feature type="region of interest" description="Disordered" evidence="1">
    <location>
        <begin position="34"/>
        <end position="91"/>
    </location>
</feature>
<evidence type="ECO:0000256" key="1">
    <source>
        <dbReference type="SAM" id="MobiDB-lite"/>
    </source>
</evidence>
<keyword evidence="4" id="KW-1185">Reference proteome</keyword>
<dbReference type="InterPro" id="IPR021600">
    <property type="entry name" value="TFIIE_asu_C"/>
</dbReference>
<feature type="compositionally biased region" description="Acidic residues" evidence="1">
    <location>
        <begin position="80"/>
        <end position="91"/>
    </location>
</feature>
<reference evidence="3" key="1">
    <citation type="submission" date="2022-03" db="EMBL/GenBank/DDBJ databases">
        <authorList>
            <person name="Alioto T."/>
            <person name="Alioto T."/>
            <person name="Gomez Garrido J."/>
        </authorList>
    </citation>
    <scope>NUCLEOTIDE SEQUENCE</scope>
</reference>
<accession>A0AAD1QWF8</accession>
<evidence type="ECO:0000313" key="3">
    <source>
        <dbReference type="EMBL" id="CAH2218750.1"/>
    </source>
</evidence>
<feature type="compositionally biased region" description="Acidic residues" evidence="1">
    <location>
        <begin position="54"/>
        <end position="63"/>
    </location>
</feature>
<organism evidence="3 4">
    <name type="scientific">Pelobates cultripes</name>
    <name type="common">Western spadefoot toad</name>
    <dbReference type="NCBI Taxonomy" id="61616"/>
    <lineage>
        <taxon>Eukaryota</taxon>
        <taxon>Metazoa</taxon>
        <taxon>Chordata</taxon>
        <taxon>Craniata</taxon>
        <taxon>Vertebrata</taxon>
        <taxon>Euteleostomi</taxon>
        <taxon>Amphibia</taxon>
        <taxon>Batrachia</taxon>
        <taxon>Anura</taxon>
        <taxon>Pelobatoidea</taxon>
        <taxon>Pelobatidae</taxon>
        <taxon>Pelobates</taxon>
    </lineage>
</organism>
<evidence type="ECO:0000259" key="2">
    <source>
        <dbReference type="Pfam" id="PF11521"/>
    </source>
</evidence>
<protein>
    <submittedName>
        <fullName evidence="3">General transcription factor IIE subunit 1</fullName>
    </submittedName>
</protein>
<gene>
    <name evidence="3" type="ORF">PECUL_23A028625</name>
</gene>
<proteinExistence type="predicted"/>